<organism evidence="1">
    <name type="scientific">Arundo donax</name>
    <name type="common">Giant reed</name>
    <name type="synonym">Donax arundinaceus</name>
    <dbReference type="NCBI Taxonomy" id="35708"/>
    <lineage>
        <taxon>Eukaryota</taxon>
        <taxon>Viridiplantae</taxon>
        <taxon>Streptophyta</taxon>
        <taxon>Embryophyta</taxon>
        <taxon>Tracheophyta</taxon>
        <taxon>Spermatophyta</taxon>
        <taxon>Magnoliopsida</taxon>
        <taxon>Liliopsida</taxon>
        <taxon>Poales</taxon>
        <taxon>Poaceae</taxon>
        <taxon>PACMAD clade</taxon>
        <taxon>Arundinoideae</taxon>
        <taxon>Arundineae</taxon>
        <taxon>Arundo</taxon>
    </lineage>
</organism>
<dbReference type="EMBL" id="GBRH01228308">
    <property type="protein sequence ID" value="JAD69587.1"/>
    <property type="molecule type" value="Transcribed_RNA"/>
</dbReference>
<dbReference type="AlphaFoldDB" id="A0A0A9CDP0"/>
<sequence length="25" mass="2968">MLVFSALKFCSIHIYVLHDWGVKFL</sequence>
<reference evidence="1" key="1">
    <citation type="submission" date="2014-09" db="EMBL/GenBank/DDBJ databases">
        <authorList>
            <person name="Magalhaes I.L.F."/>
            <person name="Oliveira U."/>
            <person name="Santos F.R."/>
            <person name="Vidigal T.H.D.A."/>
            <person name="Brescovit A.D."/>
            <person name="Santos A.J."/>
        </authorList>
    </citation>
    <scope>NUCLEOTIDE SEQUENCE</scope>
    <source>
        <tissue evidence="1">Shoot tissue taken approximately 20 cm above the soil surface</tissue>
    </source>
</reference>
<protein>
    <submittedName>
        <fullName evidence="1">Uncharacterized protein</fullName>
    </submittedName>
</protein>
<name>A0A0A9CDP0_ARUDO</name>
<reference evidence="1" key="2">
    <citation type="journal article" date="2015" name="Data Brief">
        <title>Shoot transcriptome of the giant reed, Arundo donax.</title>
        <authorList>
            <person name="Barrero R.A."/>
            <person name="Guerrero F.D."/>
            <person name="Moolhuijzen P."/>
            <person name="Goolsby J.A."/>
            <person name="Tidwell J."/>
            <person name="Bellgard S.E."/>
            <person name="Bellgard M.I."/>
        </authorList>
    </citation>
    <scope>NUCLEOTIDE SEQUENCE</scope>
    <source>
        <tissue evidence="1">Shoot tissue taken approximately 20 cm above the soil surface</tissue>
    </source>
</reference>
<proteinExistence type="predicted"/>
<accession>A0A0A9CDP0</accession>
<evidence type="ECO:0000313" key="1">
    <source>
        <dbReference type="EMBL" id="JAD69587.1"/>
    </source>
</evidence>